<sequence>MTSWRAVRPLRIRGRRENARTASAQSGSAAVAAGTGTLRARCMLADSLTARYAVTSYGRIVETRPPLEQAA</sequence>
<organism evidence="2 3">
    <name type="scientific">Burkholderia multivorans</name>
    <dbReference type="NCBI Taxonomy" id="87883"/>
    <lineage>
        <taxon>Bacteria</taxon>
        <taxon>Pseudomonadati</taxon>
        <taxon>Pseudomonadota</taxon>
        <taxon>Betaproteobacteria</taxon>
        <taxon>Burkholderiales</taxon>
        <taxon>Burkholderiaceae</taxon>
        <taxon>Burkholderia</taxon>
        <taxon>Burkholderia cepacia complex</taxon>
    </lineage>
</organism>
<evidence type="ECO:0000313" key="3">
    <source>
        <dbReference type="Proteomes" id="UP000237686"/>
    </source>
</evidence>
<evidence type="ECO:0000256" key="1">
    <source>
        <dbReference type="SAM" id="MobiDB-lite"/>
    </source>
</evidence>
<reference evidence="2 3" key="1">
    <citation type="submission" date="2018-03" db="EMBL/GenBank/DDBJ databases">
        <authorList>
            <person name="Nguyen K."/>
            <person name="Fouts D."/>
            <person name="Sutton G."/>
        </authorList>
    </citation>
    <scope>NUCLEOTIDE SEQUENCE [LARGE SCALE GENOMIC DNA]</scope>
    <source>
        <strain evidence="2 3">AU17135</strain>
    </source>
</reference>
<name>A0A8E2UT77_9BURK</name>
<feature type="compositionally biased region" description="Low complexity" evidence="1">
    <location>
        <begin position="21"/>
        <end position="31"/>
    </location>
</feature>
<dbReference type="AlphaFoldDB" id="A0A8E2UT77"/>
<feature type="region of interest" description="Disordered" evidence="1">
    <location>
        <begin position="1"/>
        <end position="31"/>
    </location>
</feature>
<comment type="caution">
    <text evidence="2">The sequence shown here is derived from an EMBL/GenBank/DDBJ whole genome shotgun (WGS) entry which is preliminary data.</text>
</comment>
<dbReference type="EMBL" id="PVFZ01000031">
    <property type="protein sequence ID" value="PRF25028.1"/>
    <property type="molecule type" value="Genomic_DNA"/>
</dbReference>
<protein>
    <submittedName>
        <fullName evidence="2">Uncharacterized protein</fullName>
    </submittedName>
</protein>
<dbReference type="Proteomes" id="UP000237686">
    <property type="component" value="Unassembled WGS sequence"/>
</dbReference>
<gene>
    <name evidence="2" type="ORF">C6P98_10950</name>
</gene>
<accession>A0A8E2UT77</accession>
<evidence type="ECO:0000313" key="2">
    <source>
        <dbReference type="EMBL" id="PRF25028.1"/>
    </source>
</evidence>
<proteinExistence type="predicted"/>